<sequence length="386" mass="41294">MANEVYANNMEISCKAASGKSIAAFPDVCFTPPQAPPTPLGVPIPYPNTGLSKDTTKGTRTIRITRKEVMLKNKSYYKTSYGDEPGRAPKKGIVTSKIKGKVYFTSWSMNVKFESKNVVRHLDLTTHNHASFPGNTPVWPYLDQATVDAGGGPCSNEVKKEKKDCADFKPHGSKDACAGLGAGKPSGKKTSNEADRLADKVAARKCLTARRCALQPYKPNSCCPQQTAHHLIEASALHDKGRGGKGSVPLKGISNYSENKAPCVCAEGVNQNVGTHGLMHTFQSAAAAKSRSGTLQLSNGSSISAKKTTYGTAKRQSMAAMGKVFPQSKCSKECLSAQLDNYHKQCGINARTPIKAVETGQTDVTAATQAIKTRNARLGATRSRVR</sequence>
<evidence type="ECO:0000313" key="3">
    <source>
        <dbReference type="EMBL" id="RPM08619.1"/>
    </source>
</evidence>
<reference evidence="4" key="4">
    <citation type="submission" date="2023-06" db="EMBL/GenBank/DDBJ databases">
        <authorList>
            <consortium name="Clinical and Environmental Microbiology Branch: Whole genome sequencing antimicrobial resistance pathogens in the healthcare setting"/>
        </authorList>
    </citation>
    <scope>NUCLEOTIDE SEQUENCE</scope>
    <source>
        <strain evidence="4">2021CK-01020</strain>
    </source>
</reference>
<evidence type="ECO:0000313" key="2">
    <source>
        <dbReference type="EMBL" id="RCI76236.1"/>
    </source>
</evidence>
<dbReference type="Proteomes" id="UP001297540">
    <property type="component" value="Chromosome"/>
</dbReference>
<name>A0A080VNS5_PSEAI</name>
<reference evidence="3 6" key="1">
    <citation type="submission" date="2017-08" db="EMBL/GenBank/DDBJ databases">
        <authorList>
            <person name="Feschi L."/>
            <person name="Jeukens J."/>
            <person name="Emond-Rheault J.-G."/>
            <person name="Kukavica-Ibrulj I."/>
            <person name="Boyle B."/>
            <person name="Levesque R.C."/>
        </authorList>
    </citation>
    <scope>NUCLEOTIDE SEQUENCE [LARGE SCALE GENOMIC DNA]</scope>
    <source>
        <strain evidence="3 6">PA-W36</strain>
    </source>
</reference>
<dbReference type="KEGG" id="paeb:NCGM1900_0093"/>
<accession>A0A1S1BXA2</accession>
<evidence type="ECO:0000313" key="4">
    <source>
        <dbReference type="EMBL" id="WOS78246.1"/>
    </source>
</evidence>
<dbReference type="Pfam" id="PF13665">
    <property type="entry name" value="Tox-PAAR-like"/>
    <property type="match status" value="1"/>
</dbReference>
<feature type="domain" description="Tox-GHH2" evidence="1">
    <location>
        <begin position="226"/>
        <end position="343"/>
    </location>
</feature>
<dbReference type="AlphaFoldDB" id="A0A080VNS5"/>
<dbReference type="Pfam" id="PF15635">
    <property type="entry name" value="Tox-GHH2"/>
    <property type="match status" value="1"/>
</dbReference>
<keyword evidence="4" id="KW-0378">Hydrolase</keyword>
<evidence type="ECO:0000313" key="5">
    <source>
        <dbReference type="Proteomes" id="UP000253594"/>
    </source>
</evidence>
<reference evidence="2 5" key="2">
    <citation type="submission" date="2018-07" db="EMBL/GenBank/DDBJ databases">
        <title>Mechanisms of high-level aminoglycoside resistance among Gram-negative pathogens in Brazil.</title>
        <authorList>
            <person name="Ballaben A.S."/>
            <person name="Darini A.L.C."/>
            <person name="Doi Y."/>
        </authorList>
    </citation>
    <scope>NUCLEOTIDE SEQUENCE [LARGE SCALE GENOMIC DNA]</scope>
    <source>
        <strain evidence="2 5">B2-305</strain>
    </source>
</reference>
<dbReference type="eggNOG" id="COG1475">
    <property type="taxonomic scope" value="Bacteria"/>
</dbReference>
<proteinExistence type="predicted"/>
<reference evidence="3 6" key="3">
    <citation type="submission" date="2019-01" db="EMBL/GenBank/DDBJ databases">
        <title>The Pseudomonas aeruginosa pan-genome provides new insights on its population structure, horizontal gene transfer and pathogenicity.</title>
        <authorList>
            <person name="Freschi L."/>
            <person name="Vincent A.T."/>
            <person name="Jeukens J."/>
            <person name="Emond-Rheault J.-G."/>
            <person name="Kukavica-Ibrulj I."/>
            <person name="Dupont M.-J."/>
            <person name="Charette S.J."/>
            <person name="Boyle B."/>
            <person name="Levesque R.C."/>
        </authorList>
    </citation>
    <scope>NUCLEOTIDE SEQUENCE [LARGE SCALE GENOMIC DNA]</scope>
    <source>
        <strain evidence="3 6">PA-W36</strain>
    </source>
</reference>
<organism evidence="3 6">
    <name type="scientific">Pseudomonas aeruginosa</name>
    <dbReference type="NCBI Taxonomy" id="287"/>
    <lineage>
        <taxon>Bacteria</taxon>
        <taxon>Pseudomonadati</taxon>
        <taxon>Pseudomonadota</taxon>
        <taxon>Gammaproteobacteria</taxon>
        <taxon>Pseudomonadales</taxon>
        <taxon>Pseudomonadaceae</taxon>
        <taxon>Pseudomonas</taxon>
    </lineage>
</organism>
<accession>A0A080VNS5</accession>
<dbReference type="Proteomes" id="UP000284767">
    <property type="component" value="Unassembled WGS sequence"/>
</dbReference>
<gene>
    <name evidence="4" type="primary">tse7</name>
    <name evidence="2" type="ORF">DT376_03460</name>
    <name evidence="3" type="ORF">IPC1295_26125</name>
    <name evidence="4" type="ORF">L4V69_03695</name>
</gene>
<evidence type="ECO:0000259" key="1">
    <source>
        <dbReference type="Pfam" id="PF15635"/>
    </source>
</evidence>
<dbReference type="EC" id="3.1.21.1" evidence="4"/>
<dbReference type="RefSeq" id="WP_003083698.1">
    <property type="nucleotide sequence ID" value="NZ_AP014622.1"/>
</dbReference>
<reference evidence="4" key="5">
    <citation type="submission" date="2023-10" db="EMBL/GenBank/DDBJ databases">
        <title>Pathogen: clinical or host-associated sample.</title>
        <authorList>
            <person name="Hergert J."/>
            <person name="Casey R."/>
            <person name="Wagner J."/>
            <person name="Young E.L."/>
            <person name="Oakeson K.F."/>
        </authorList>
    </citation>
    <scope>NUCLEOTIDE SEQUENCE</scope>
    <source>
        <strain evidence="4">2021CK-01020</strain>
    </source>
</reference>
<dbReference type="EMBL" id="CP136986">
    <property type="protein sequence ID" value="WOS78246.1"/>
    <property type="molecule type" value="Genomic_DNA"/>
</dbReference>
<dbReference type="GO" id="GO:0004530">
    <property type="term" value="F:deoxyribonuclease I activity"/>
    <property type="evidence" value="ECO:0007669"/>
    <property type="project" value="UniProtKB-EC"/>
</dbReference>
<protein>
    <submittedName>
        <fullName evidence="2">DUF4150 domain-containing protein</fullName>
    </submittedName>
    <submittedName>
        <fullName evidence="4">Type VI secretion system effector Dnase Tse7</fullName>
        <ecNumber evidence="4">3.1.21.1</ecNumber>
    </submittedName>
</protein>
<dbReference type="EMBL" id="QORE01000058">
    <property type="protein sequence ID" value="RCI76236.1"/>
    <property type="molecule type" value="Genomic_DNA"/>
</dbReference>
<dbReference type="Proteomes" id="UP000253594">
    <property type="component" value="Unassembled WGS sequence"/>
</dbReference>
<dbReference type="InterPro" id="IPR028917">
    <property type="entry name" value="Tox-GHH2_domain"/>
</dbReference>
<evidence type="ECO:0000313" key="6">
    <source>
        <dbReference type="Proteomes" id="UP000284767"/>
    </source>
</evidence>
<dbReference type="EMBL" id="NSNE01000019">
    <property type="protein sequence ID" value="RPM08619.1"/>
    <property type="molecule type" value="Genomic_DNA"/>
</dbReference>